<organism evidence="3 4">
    <name type="scientific">Nguyenibacter vanlangensis</name>
    <dbReference type="NCBI Taxonomy" id="1216886"/>
    <lineage>
        <taxon>Bacteria</taxon>
        <taxon>Pseudomonadati</taxon>
        <taxon>Pseudomonadota</taxon>
        <taxon>Alphaproteobacteria</taxon>
        <taxon>Acetobacterales</taxon>
        <taxon>Acetobacteraceae</taxon>
        <taxon>Nguyenibacter</taxon>
    </lineage>
</organism>
<proteinExistence type="predicted"/>
<sequence length="159" mass="17691">MASPSDTTNNTTNKLGGRRGRLTMRQRIVRRLVMVVPMALLAVVAARMGWLDQAADQITFRHANWFDDTALVEHFRTVVTHNGMTDLPGRCVLFIVNGNDPPDATRFDVMAKHSGSCPGAKDPALKNTLPRLFTLRVDRVDQTVQTDWGSPGTFHPLPR</sequence>
<feature type="compositionally biased region" description="Polar residues" evidence="1">
    <location>
        <begin position="1"/>
        <end position="14"/>
    </location>
</feature>
<keyword evidence="2" id="KW-1133">Transmembrane helix</keyword>
<keyword evidence="4" id="KW-1185">Reference proteome</keyword>
<evidence type="ECO:0000313" key="3">
    <source>
        <dbReference type="EMBL" id="XAE42823.1"/>
    </source>
</evidence>
<name>A0ABZ3D593_9PROT</name>
<evidence type="ECO:0000313" key="4">
    <source>
        <dbReference type="Proteomes" id="UP001449795"/>
    </source>
</evidence>
<dbReference type="EMBL" id="CP152276">
    <property type="protein sequence ID" value="XAE42823.1"/>
    <property type="molecule type" value="Genomic_DNA"/>
</dbReference>
<keyword evidence="2" id="KW-0472">Membrane</keyword>
<feature type="transmembrane region" description="Helical" evidence="2">
    <location>
        <begin position="28"/>
        <end position="50"/>
    </location>
</feature>
<evidence type="ECO:0000256" key="2">
    <source>
        <dbReference type="SAM" id="Phobius"/>
    </source>
</evidence>
<gene>
    <name evidence="3" type="ORF">AAC691_21760</name>
</gene>
<protein>
    <submittedName>
        <fullName evidence="3">Uncharacterized protein</fullName>
    </submittedName>
</protein>
<evidence type="ECO:0000256" key="1">
    <source>
        <dbReference type="SAM" id="MobiDB-lite"/>
    </source>
</evidence>
<accession>A0ABZ3D593</accession>
<feature type="region of interest" description="Disordered" evidence="1">
    <location>
        <begin position="1"/>
        <end position="20"/>
    </location>
</feature>
<dbReference type="Proteomes" id="UP001449795">
    <property type="component" value="Chromosome"/>
</dbReference>
<dbReference type="RefSeq" id="WP_342628451.1">
    <property type="nucleotide sequence ID" value="NZ_CP152276.1"/>
</dbReference>
<reference evidence="3 4" key="1">
    <citation type="submission" date="2024-04" db="EMBL/GenBank/DDBJ databases">
        <title>Complete genome sequence of Nguyenibacter vanlangesis HBCM-1154, a strain capable of nitrogen fixation, IAA production, and phosphorus solubilization isolated from sugarcane soil.</title>
        <authorList>
            <person name="MY HANH P."/>
        </authorList>
    </citation>
    <scope>NUCLEOTIDE SEQUENCE [LARGE SCALE GENOMIC DNA]</scope>
    <source>
        <strain evidence="3 4">HBCM 1154</strain>
    </source>
</reference>
<keyword evidence="2" id="KW-0812">Transmembrane</keyword>